<accession>A0AAD5P223</accession>
<protein>
    <submittedName>
        <fullName evidence="1">Uncharacterized protein</fullName>
    </submittedName>
</protein>
<name>A0AAD5P223_ACENE</name>
<evidence type="ECO:0000313" key="1">
    <source>
        <dbReference type="EMBL" id="KAI9195343.1"/>
    </source>
</evidence>
<sequence>MYTKELRPRGNFKMSDFLGQYSKLWDYAEELKKTNLGSIVVIDTKLMPNDKTKFKRIYICFNAGKQGWWHGCRKIIRLHACHMKSYHKAQLLCAIGIDADNWYYPIAYAVVEKEWEVLEAISSPIYSLLEMLRIKIMNRRASRRADLKMWYQDIDPKILEVLDLEAKKSRNFVVYWRGQGHYQVSINQTPIAMVNLKEKIASAESGISLGYPVNMQLQPSIVNMKIQ</sequence>
<dbReference type="EMBL" id="JAJSOW010000003">
    <property type="protein sequence ID" value="KAI9195343.1"/>
    <property type="molecule type" value="Genomic_DNA"/>
</dbReference>
<keyword evidence="2" id="KW-1185">Reference proteome</keyword>
<proteinExistence type="predicted"/>
<evidence type="ECO:0000313" key="2">
    <source>
        <dbReference type="Proteomes" id="UP001064489"/>
    </source>
</evidence>
<reference evidence="1" key="1">
    <citation type="journal article" date="2022" name="Plant J.">
        <title>Strategies of tolerance reflected in two North American maple genomes.</title>
        <authorList>
            <person name="McEvoy S.L."/>
            <person name="Sezen U.U."/>
            <person name="Trouern-Trend A."/>
            <person name="McMahon S.M."/>
            <person name="Schaberg P.G."/>
            <person name="Yang J."/>
            <person name="Wegrzyn J.L."/>
            <person name="Swenson N.G."/>
        </authorList>
    </citation>
    <scope>NUCLEOTIDE SEQUENCE</scope>
    <source>
        <strain evidence="1">91603</strain>
    </source>
</reference>
<dbReference type="AlphaFoldDB" id="A0AAD5P223"/>
<dbReference type="PANTHER" id="PTHR31973">
    <property type="entry name" value="POLYPROTEIN, PUTATIVE-RELATED"/>
    <property type="match status" value="1"/>
</dbReference>
<gene>
    <name evidence="1" type="ORF">LWI28_014016</name>
</gene>
<dbReference type="Proteomes" id="UP001064489">
    <property type="component" value="Chromosome 1"/>
</dbReference>
<comment type="caution">
    <text evidence="1">The sequence shown here is derived from an EMBL/GenBank/DDBJ whole genome shotgun (WGS) entry which is preliminary data.</text>
</comment>
<reference evidence="1" key="2">
    <citation type="submission" date="2023-02" db="EMBL/GenBank/DDBJ databases">
        <authorList>
            <person name="Swenson N.G."/>
            <person name="Wegrzyn J.L."/>
            <person name="Mcevoy S.L."/>
        </authorList>
    </citation>
    <scope>NUCLEOTIDE SEQUENCE</scope>
    <source>
        <strain evidence="1">91603</strain>
        <tissue evidence="1">Leaf</tissue>
    </source>
</reference>
<organism evidence="1 2">
    <name type="scientific">Acer negundo</name>
    <name type="common">Box elder</name>
    <dbReference type="NCBI Taxonomy" id="4023"/>
    <lineage>
        <taxon>Eukaryota</taxon>
        <taxon>Viridiplantae</taxon>
        <taxon>Streptophyta</taxon>
        <taxon>Embryophyta</taxon>
        <taxon>Tracheophyta</taxon>
        <taxon>Spermatophyta</taxon>
        <taxon>Magnoliopsida</taxon>
        <taxon>eudicotyledons</taxon>
        <taxon>Gunneridae</taxon>
        <taxon>Pentapetalae</taxon>
        <taxon>rosids</taxon>
        <taxon>malvids</taxon>
        <taxon>Sapindales</taxon>
        <taxon>Sapindaceae</taxon>
        <taxon>Hippocastanoideae</taxon>
        <taxon>Acereae</taxon>
        <taxon>Acer</taxon>
    </lineage>
</organism>
<dbReference type="PANTHER" id="PTHR31973:SF187">
    <property type="entry name" value="MUTATOR TRANSPOSASE MUDRA PROTEIN"/>
    <property type="match status" value="1"/>
</dbReference>